<reference evidence="1" key="1">
    <citation type="journal article" date="2017" name="J. Phycol.">
        <title>Analysis of chloroplast genomes and a supermatrix inform reclassification of the Rhodomelaceae (Rhodophyta).</title>
        <authorList>
            <person name="Diaz-Tapia P."/>
            <person name="Maggs C.A."/>
            <person name="West J.A."/>
            <person name="Verbruggen H."/>
        </authorList>
    </citation>
    <scope>NUCLEOTIDE SEQUENCE</scope>
    <source>
        <strain evidence="1">JH1432</strain>
    </source>
</reference>
<sequence length="61" mass="7539">MNNYLMKIRFIPNKIKRNINEHSYNKLRFVGYKKISKYCNVPIIQFSNKKRIWLLSPEIMY</sequence>
<evidence type="ECO:0000313" key="1">
    <source>
        <dbReference type="EMBL" id="ARW60635.1"/>
    </source>
</evidence>
<keyword evidence="1" id="KW-0934">Plastid</keyword>
<dbReference type="EMBL" id="MF101414">
    <property type="protein sequence ID" value="ARW60635.1"/>
    <property type="molecule type" value="Genomic_DNA"/>
</dbReference>
<gene>
    <name evidence="1" type="primary">petP</name>
</gene>
<keyword evidence="1" id="KW-0150">Chloroplast</keyword>
<dbReference type="AlphaFoldDB" id="A0A1Z1M4B1"/>
<geneLocation type="chloroplast" evidence="1"/>
<organism evidence="1">
    <name type="scientific">Polysiphonia sp</name>
    <dbReference type="NCBI Taxonomy" id="1967842"/>
    <lineage>
        <taxon>Eukaryota</taxon>
        <taxon>Rhodophyta</taxon>
        <taxon>Florideophyceae</taxon>
        <taxon>Rhodymeniophycidae</taxon>
        <taxon>Ceramiales</taxon>
        <taxon>Rhodomelaceae</taxon>
        <taxon>Polysiphonioideae</taxon>
        <taxon>Polysiphonia</taxon>
    </lineage>
</organism>
<proteinExistence type="predicted"/>
<name>A0A1Z1M4B1_9FLOR</name>
<accession>A0A1Z1M4B1</accession>
<protein>
    <submittedName>
        <fullName evidence="1">Cytochrome b6-f complex subunit PetP</fullName>
    </submittedName>
</protein>